<protein>
    <submittedName>
        <fullName evidence="5">Autotransporter secretion outer membrane protein TamA</fullName>
    </submittedName>
</protein>
<keyword evidence="2" id="KW-0812">Transmembrane</keyword>
<evidence type="ECO:0000256" key="3">
    <source>
        <dbReference type="ARBA" id="ARBA00023136"/>
    </source>
</evidence>
<dbReference type="InterPro" id="IPR000184">
    <property type="entry name" value="Bac_surfAg_D15"/>
</dbReference>
<dbReference type="Proteomes" id="UP000192330">
    <property type="component" value="Unassembled WGS sequence"/>
</dbReference>
<reference evidence="5 6" key="1">
    <citation type="submission" date="2017-04" db="EMBL/GenBank/DDBJ databases">
        <authorList>
            <person name="Afonso C.L."/>
            <person name="Miller P.J."/>
            <person name="Scott M.A."/>
            <person name="Spackman E."/>
            <person name="Goraichik I."/>
            <person name="Dimitrov K.M."/>
            <person name="Suarez D.L."/>
            <person name="Swayne D.E."/>
        </authorList>
    </citation>
    <scope>NUCLEOTIDE SEQUENCE [LARGE SCALE GENOMIC DNA]</scope>
    <source>
        <strain evidence="5 6">CGMCC 1.12644</strain>
    </source>
</reference>
<dbReference type="InterPro" id="IPR039910">
    <property type="entry name" value="D15-like"/>
</dbReference>
<feature type="domain" description="Bacterial surface antigen (D15)" evidence="4">
    <location>
        <begin position="307"/>
        <end position="603"/>
    </location>
</feature>
<dbReference type="Pfam" id="PF01103">
    <property type="entry name" value="Omp85"/>
    <property type="match status" value="1"/>
</dbReference>
<comment type="subcellular location">
    <subcellularLocation>
        <location evidence="1">Membrane</location>
    </subcellularLocation>
</comment>
<evidence type="ECO:0000313" key="5">
    <source>
        <dbReference type="EMBL" id="SMC96971.1"/>
    </source>
</evidence>
<sequence length="603" mass="63433">MRFHMRVGSWAGVAASVVIGISGAPSALWALDSVDFRFANGESELAEDIQDVSLVAAAKDEGRTGPRSILAAALADYARIVETLYTHGYYGGTVNILVDGREASAIPLLDVPTRIDTVAIVVDRGPQFRFGRLSVAPLAPGTELPDGFGPGKKARSPVIRSTVNVAVDGWREVGYAKADVGAQTVTAQHGDSTLSVDVRIAPGPKVRFGDLVITDPSAVRAARIQRIAGLPTGEVYSPDELRRAAERLRRTGAFASVSLTEADLVGPDGSMDVEAALVDEKPRRFGFGAELSSLEGLMLSGFWLHRNLLGGAERLRFDARVSNIGGSSGIDYFAGVKLEIPAALGADTTAFVMAEYELQDEPSYFSEAVTVGGGVTWRLTDNISAEAGISYSYSEISDSFGDRTFQVVAFPTSITRDKRDDVLNATKGTYAKLELTPFAGLQGSDSGTRVYTDIRAYQGFGEEDGVVVAGRLQFGAVLGAGLEKTRPEYLFYSGGPGTVRGQPYQSLDVDLGSGDSSGGRGFVGLSTELRVAVTQSIGVVGFADAGYVSADSSFGDTGDWHAGAGLGLRYQTGIGPIRLDVAAPVSGDTGDGVQFYIGIGQAF</sequence>
<keyword evidence="2" id="KW-1134">Transmembrane beta strand</keyword>
<keyword evidence="3" id="KW-0472">Membrane</keyword>
<dbReference type="GO" id="GO:0019867">
    <property type="term" value="C:outer membrane"/>
    <property type="evidence" value="ECO:0007669"/>
    <property type="project" value="InterPro"/>
</dbReference>
<keyword evidence="6" id="KW-1185">Reference proteome</keyword>
<dbReference type="RefSeq" id="WP_235866646.1">
    <property type="nucleotide sequence ID" value="NZ_FWYD01000014.1"/>
</dbReference>
<dbReference type="PANTHER" id="PTHR12815">
    <property type="entry name" value="SORTING AND ASSEMBLY MACHINERY SAMM50 PROTEIN FAMILY MEMBER"/>
    <property type="match status" value="1"/>
</dbReference>
<dbReference type="Gene3D" id="3.10.20.310">
    <property type="entry name" value="membrane protein fhac"/>
    <property type="match status" value="1"/>
</dbReference>
<organism evidence="5 6">
    <name type="scientific">Primorskyibacter flagellatus</name>
    <dbReference type="NCBI Taxonomy" id="1387277"/>
    <lineage>
        <taxon>Bacteria</taxon>
        <taxon>Pseudomonadati</taxon>
        <taxon>Pseudomonadota</taxon>
        <taxon>Alphaproteobacteria</taxon>
        <taxon>Rhodobacterales</taxon>
        <taxon>Roseobacteraceae</taxon>
        <taxon>Primorskyibacter</taxon>
    </lineage>
</organism>
<dbReference type="EMBL" id="FWYD01000014">
    <property type="protein sequence ID" value="SMC96971.1"/>
    <property type="molecule type" value="Genomic_DNA"/>
</dbReference>
<dbReference type="STRING" id="1387277.SAMN06295998_11464"/>
<accession>A0A1W2DHH3</accession>
<gene>
    <name evidence="5" type="ORF">SAMN06295998_11464</name>
</gene>
<dbReference type="PANTHER" id="PTHR12815:SF42">
    <property type="entry name" value="BACTERIAL SURFACE ANTIGEN (D15) DOMAIN-CONTAINING PROTEIN"/>
    <property type="match status" value="1"/>
</dbReference>
<evidence type="ECO:0000259" key="4">
    <source>
        <dbReference type="Pfam" id="PF01103"/>
    </source>
</evidence>
<evidence type="ECO:0000256" key="2">
    <source>
        <dbReference type="ARBA" id="ARBA00022452"/>
    </source>
</evidence>
<evidence type="ECO:0000256" key="1">
    <source>
        <dbReference type="ARBA" id="ARBA00004370"/>
    </source>
</evidence>
<dbReference type="AlphaFoldDB" id="A0A1W2DHH3"/>
<evidence type="ECO:0000313" key="6">
    <source>
        <dbReference type="Proteomes" id="UP000192330"/>
    </source>
</evidence>
<proteinExistence type="predicted"/>
<dbReference type="Gene3D" id="2.40.160.50">
    <property type="entry name" value="membrane protein fhac: a member of the omp85/tpsb transporter family"/>
    <property type="match status" value="1"/>
</dbReference>
<name>A0A1W2DHH3_9RHOB</name>